<evidence type="ECO:0000313" key="2">
    <source>
        <dbReference type="Proteomes" id="UP001212997"/>
    </source>
</evidence>
<dbReference type="AlphaFoldDB" id="A0AAD5UPU3"/>
<dbReference type="Proteomes" id="UP001212997">
    <property type="component" value="Unassembled WGS sequence"/>
</dbReference>
<protein>
    <recommendedName>
        <fullName evidence="3">F-box domain-containing protein</fullName>
    </recommendedName>
</protein>
<sequence>MIPALPAELVDIVIDHLFDDKPSLRACALVSSTWLPTSRYHLFRSITVFIKQGMLFADFLNFLRATHLGLLVRDLTLSGVKATRYRQDRLSHPLLLHILDRLPFLRSFRLRQVSFYQNPESWSPEDRLRLRMGPTSLSLDRLQFEYIGRPAEVGSETSAWEVFGVCSSFKSFRTLHLSDLDFRTGSRPWLHPQLPCIVRPTVLRIDNCVALRILVKNLARYQVLSSVEELHLVSEDYRPVGKILQEAGTRLRRLTLDMGTLETLRHYIFFVNPGEHLLNLVDLAHCTSLVDLTLRLHVVRTIHSITTVGMPWEPFRAFLPRLSPTIQNVTVDIRSGPLLGAQRFLHDTEIERWSGIEDRVDRLVNLKTLNFDFHHVPDAKPSLHMTPETFATQLEHILVHKLPRLKALRKLSFSNVVILDS</sequence>
<dbReference type="EMBL" id="JANAWD010001059">
    <property type="protein sequence ID" value="KAJ3474449.1"/>
    <property type="molecule type" value="Genomic_DNA"/>
</dbReference>
<organism evidence="1 2">
    <name type="scientific">Meripilus lineatus</name>
    <dbReference type="NCBI Taxonomy" id="2056292"/>
    <lineage>
        <taxon>Eukaryota</taxon>
        <taxon>Fungi</taxon>
        <taxon>Dikarya</taxon>
        <taxon>Basidiomycota</taxon>
        <taxon>Agaricomycotina</taxon>
        <taxon>Agaricomycetes</taxon>
        <taxon>Polyporales</taxon>
        <taxon>Meripilaceae</taxon>
        <taxon>Meripilus</taxon>
    </lineage>
</organism>
<name>A0AAD5UPU3_9APHY</name>
<evidence type="ECO:0008006" key="3">
    <source>
        <dbReference type="Google" id="ProtNLM"/>
    </source>
</evidence>
<proteinExistence type="predicted"/>
<comment type="caution">
    <text evidence="1">The sequence shown here is derived from an EMBL/GenBank/DDBJ whole genome shotgun (WGS) entry which is preliminary data.</text>
</comment>
<gene>
    <name evidence="1" type="ORF">NLI96_g12452</name>
</gene>
<evidence type="ECO:0000313" key="1">
    <source>
        <dbReference type="EMBL" id="KAJ3474449.1"/>
    </source>
</evidence>
<reference evidence="1" key="1">
    <citation type="submission" date="2022-07" db="EMBL/GenBank/DDBJ databases">
        <title>Genome Sequence of Physisporinus lineatus.</title>
        <authorList>
            <person name="Buettner E."/>
        </authorList>
    </citation>
    <scope>NUCLEOTIDE SEQUENCE</scope>
    <source>
        <strain evidence="1">VT162</strain>
    </source>
</reference>
<dbReference type="SUPFAM" id="SSF52047">
    <property type="entry name" value="RNI-like"/>
    <property type="match status" value="1"/>
</dbReference>
<keyword evidence="2" id="KW-1185">Reference proteome</keyword>
<accession>A0AAD5UPU3</accession>